<proteinExistence type="inferred from homology"/>
<dbReference type="AlphaFoldDB" id="A0A3M6ZH81"/>
<dbReference type="VEuPathDB" id="FungiDB:BTJ68_04135"/>
<evidence type="ECO:0000256" key="1">
    <source>
        <dbReference type="ARBA" id="ARBA00038414"/>
    </source>
</evidence>
<reference evidence="3 4" key="1">
    <citation type="journal article" date="2018" name="BMC Genomics">
        <title>Genomic evidence for intraspecific hybridization in a clonal and extremely halotolerant yeast.</title>
        <authorList>
            <person name="Gostincar C."/>
            <person name="Stajich J.E."/>
            <person name="Zupancic J."/>
            <person name="Zalar P."/>
            <person name="Gunde-Cimerman N."/>
        </authorList>
    </citation>
    <scope>NUCLEOTIDE SEQUENCE [LARGE SCALE GENOMIC DNA]</scope>
    <source>
        <strain evidence="3 4">EXF-6654</strain>
    </source>
</reference>
<evidence type="ECO:0008006" key="5">
    <source>
        <dbReference type="Google" id="ProtNLM"/>
    </source>
</evidence>
<dbReference type="Proteomes" id="UP000282582">
    <property type="component" value="Unassembled WGS sequence"/>
</dbReference>
<dbReference type="InterPro" id="IPR015942">
    <property type="entry name" value="Asp/Glu/hydantoin_racemase"/>
</dbReference>
<gene>
    <name evidence="3" type="ORF">D0868_01335</name>
</gene>
<feature type="compositionally biased region" description="Polar residues" evidence="2">
    <location>
        <begin position="1"/>
        <end position="15"/>
    </location>
</feature>
<dbReference type="EMBL" id="QWIK01000059">
    <property type="protein sequence ID" value="RMY14655.1"/>
    <property type="molecule type" value="Genomic_DNA"/>
</dbReference>
<evidence type="ECO:0000256" key="2">
    <source>
        <dbReference type="SAM" id="MobiDB-lite"/>
    </source>
</evidence>
<organism evidence="3 4">
    <name type="scientific">Hortaea werneckii</name>
    <name type="common">Black yeast</name>
    <name type="synonym">Cladosporium werneckii</name>
    <dbReference type="NCBI Taxonomy" id="91943"/>
    <lineage>
        <taxon>Eukaryota</taxon>
        <taxon>Fungi</taxon>
        <taxon>Dikarya</taxon>
        <taxon>Ascomycota</taxon>
        <taxon>Pezizomycotina</taxon>
        <taxon>Dothideomycetes</taxon>
        <taxon>Dothideomycetidae</taxon>
        <taxon>Mycosphaerellales</taxon>
        <taxon>Teratosphaeriaceae</taxon>
        <taxon>Hortaea</taxon>
    </lineage>
</organism>
<comment type="similarity">
    <text evidence="1">Belongs to the HyuE racemase family.</text>
</comment>
<protein>
    <recommendedName>
        <fullName evidence="5">Asp/Glu/hydantoin racemase</fullName>
    </recommendedName>
</protein>
<dbReference type="InterPro" id="IPR053714">
    <property type="entry name" value="Iso_Racemase_Enz_sf"/>
</dbReference>
<dbReference type="PANTHER" id="PTHR28047">
    <property type="entry name" value="PROTEIN DCG1"/>
    <property type="match status" value="1"/>
</dbReference>
<dbReference type="Gene3D" id="3.40.50.12500">
    <property type="match status" value="1"/>
</dbReference>
<evidence type="ECO:0000313" key="4">
    <source>
        <dbReference type="Proteomes" id="UP000282582"/>
    </source>
</evidence>
<sequence>MPTAQKTSLHSQKNPIRSRETGQKVAMASTKHSVLIVNPNTTQSMTDALRPLVEKLGFQQTTFDYFTAPSGVPSINNEHDAAISADACLPSLTKLINSYDAVLVCCYSQHPLVSRLRDEATKGGSSDKPITGIFEASIAFCLQSLNVESKFGIVSTGKQWEEILGEATKNLLGSKASARYAGTETTGLDANELHSTPKVEVDRRMKDATKRLLERGAKAICLGCAGMAGMDQTVREACLEKLGEGGKTIKIVDGVVSGVIHLEGALRAVM</sequence>
<dbReference type="Pfam" id="PF01177">
    <property type="entry name" value="Asp_Glu_race"/>
    <property type="match status" value="1"/>
</dbReference>
<feature type="region of interest" description="Disordered" evidence="2">
    <location>
        <begin position="1"/>
        <end position="21"/>
    </location>
</feature>
<evidence type="ECO:0000313" key="3">
    <source>
        <dbReference type="EMBL" id="RMY14655.1"/>
    </source>
</evidence>
<accession>A0A3M6ZH81</accession>
<comment type="caution">
    <text evidence="3">The sequence shown here is derived from an EMBL/GenBank/DDBJ whole genome shotgun (WGS) entry which is preliminary data.</text>
</comment>
<dbReference type="InterPro" id="IPR052186">
    <property type="entry name" value="Hydantoin_racemase-like"/>
</dbReference>
<dbReference type="GO" id="GO:0047661">
    <property type="term" value="F:amino-acid racemase activity"/>
    <property type="evidence" value="ECO:0007669"/>
    <property type="project" value="InterPro"/>
</dbReference>
<name>A0A3M6ZH81_HORWE</name>
<dbReference type="PANTHER" id="PTHR28047:SF5">
    <property type="entry name" value="PROTEIN DCG1"/>
    <property type="match status" value="1"/>
</dbReference>